<dbReference type="OrthoDB" id="342264at2759"/>
<feature type="domain" description="BRCT" evidence="2">
    <location>
        <begin position="4"/>
        <end position="82"/>
    </location>
</feature>
<dbReference type="InterPro" id="IPR001357">
    <property type="entry name" value="BRCT_dom"/>
</dbReference>
<feature type="region of interest" description="Disordered" evidence="1">
    <location>
        <begin position="211"/>
        <end position="230"/>
    </location>
</feature>
<feature type="compositionally biased region" description="Basic and acidic residues" evidence="1">
    <location>
        <begin position="749"/>
        <end position="758"/>
    </location>
</feature>
<dbReference type="CDD" id="cd18436">
    <property type="entry name" value="BRCT_BRC1_like_rpt2"/>
    <property type="match status" value="1"/>
</dbReference>
<dbReference type="EMBL" id="BPQB01000012">
    <property type="protein sequence ID" value="GJE89435.1"/>
    <property type="molecule type" value="Genomic_DNA"/>
</dbReference>
<dbReference type="SMART" id="SM00292">
    <property type="entry name" value="BRCT"/>
    <property type="match status" value="3"/>
</dbReference>
<feature type="compositionally biased region" description="Low complexity" evidence="1">
    <location>
        <begin position="614"/>
        <end position="634"/>
    </location>
</feature>
<dbReference type="PANTHER" id="PTHR47667:SF1">
    <property type="entry name" value="REGULATOR OF TY1 TRANSPOSITION PROTEIN 107"/>
    <property type="match status" value="1"/>
</dbReference>
<comment type="caution">
    <text evidence="3">The sequence shown here is derived from an EMBL/GenBank/DDBJ whole genome shotgun (WGS) entry which is preliminary data.</text>
</comment>
<evidence type="ECO:0000259" key="2">
    <source>
        <dbReference type="PROSITE" id="PS50172"/>
    </source>
</evidence>
<feature type="compositionally biased region" description="Low complexity" evidence="1">
    <location>
        <begin position="776"/>
        <end position="785"/>
    </location>
</feature>
<feature type="compositionally biased region" description="Basic and acidic residues" evidence="1">
    <location>
        <begin position="1000"/>
        <end position="1014"/>
    </location>
</feature>
<gene>
    <name evidence="3" type="ORF">PsYK624_055360</name>
</gene>
<evidence type="ECO:0000313" key="3">
    <source>
        <dbReference type="EMBL" id="GJE89435.1"/>
    </source>
</evidence>
<dbReference type="GO" id="GO:0035361">
    <property type="term" value="C:Cul8-RING ubiquitin ligase complex"/>
    <property type="evidence" value="ECO:0007669"/>
    <property type="project" value="TreeGrafter"/>
</dbReference>
<proteinExistence type="predicted"/>
<feature type="region of interest" description="Disordered" evidence="1">
    <location>
        <begin position="498"/>
        <end position="551"/>
    </location>
</feature>
<dbReference type="SUPFAM" id="SSF52113">
    <property type="entry name" value="BRCT domain"/>
    <property type="match status" value="4"/>
</dbReference>
<evidence type="ECO:0000256" key="1">
    <source>
        <dbReference type="SAM" id="MobiDB-lite"/>
    </source>
</evidence>
<feature type="region of interest" description="Disordered" evidence="1">
    <location>
        <begin position="573"/>
        <end position="1088"/>
    </location>
</feature>
<dbReference type="InterPro" id="IPR053036">
    <property type="entry name" value="CellCycle_DNARepair_Reg"/>
</dbReference>
<dbReference type="CDD" id="cd18432">
    <property type="entry name" value="BRCT_PAXIP1_rpt6_like"/>
    <property type="match status" value="1"/>
</dbReference>
<organism evidence="3 4">
    <name type="scientific">Phanerochaete sordida</name>
    <dbReference type="NCBI Taxonomy" id="48140"/>
    <lineage>
        <taxon>Eukaryota</taxon>
        <taxon>Fungi</taxon>
        <taxon>Dikarya</taxon>
        <taxon>Basidiomycota</taxon>
        <taxon>Agaricomycotina</taxon>
        <taxon>Agaricomycetes</taxon>
        <taxon>Polyporales</taxon>
        <taxon>Phanerochaetaceae</taxon>
        <taxon>Phanerochaete</taxon>
    </lineage>
</organism>
<reference evidence="3 4" key="1">
    <citation type="submission" date="2021-08" db="EMBL/GenBank/DDBJ databases">
        <title>Draft Genome Sequence of Phanerochaete sordida strain YK-624.</title>
        <authorList>
            <person name="Mori T."/>
            <person name="Dohra H."/>
            <person name="Suzuki T."/>
            <person name="Kawagishi H."/>
            <person name="Hirai H."/>
        </authorList>
    </citation>
    <scope>NUCLEOTIDE SEQUENCE [LARGE SCALE GENOMIC DNA]</scope>
    <source>
        <strain evidence="3 4">YK-624</strain>
    </source>
</reference>
<feature type="compositionally biased region" description="Acidic residues" evidence="1">
    <location>
        <begin position="682"/>
        <end position="693"/>
    </location>
</feature>
<feature type="domain" description="BRCT" evidence="2">
    <location>
        <begin position="1107"/>
        <end position="1170"/>
    </location>
</feature>
<keyword evidence="4" id="KW-1185">Reference proteome</keyword>
<dbReference type="PROSITE" id="PS50172">
    <property type="entry name" value="BRCT"/>
    <property type="match status" value="4"/>
</dbReference>
<protein>
    <submittedName>
        <fullName evidence="3">BRCT-containing protein</fullName>
    </submittedName>
</protein>
<dbReference type="PANTHER" id="PTHR47667">
    <property type="entry name" value="REGULATOR OF TY1 TRANSPOSITION PROTEIN 107"/>
    <property type="match status" value="1"/>
</dbReference>
<dbReference type="GO" id="GO:1990683">
    <property type="term" value="P:DNA double-strand break attachment to nuclear envelope"/>
    <property type="evidence" value="ECO:0007669"/>
    <property type="project" value="TreeGrafter"/>
</dbReference>
<feature type="compositionally biased region" description="Acidic residues" evidence="1">
    <location>
        <begin position="1056"/>
        <end position="1065"/>
    </location>
</feature>
<dbReference type="Gene3D" id="3.40.50.10190">
    <property type="entry name" value="BRCT domain"/>
    <property type="match status" value="5"/>
</dbReference>
<dbReference type="CDD" id="cd17743">
    <property type="entry name" value="BRCT_BRC1_like_rpt5"/>
    <property type="match status" value="1"/>
</dbReference>
<feature type="compositionally biased region" description="Basic and acidic residues" evidence="1">
    <location>
        <begin position="672"/>
        <end position="681"/>
    </location>
</feature>
<dbReference type="InterPro" id="IPR036420">
    <property type="entry name" value="BRCT_dom_sf"/>
</dbReference>
<evidence type="ECO:0000313" key="4">
    <source>
        <dbReference type="Proteomes" id="UP000703269"/>
    </source>
</evidence>
<feature type="compositionally biased region" description="Basic and acidic residues" evidence="1">
    <location>
        <begin position="983"/>
        <end position="994"/>
    </location>
</feature>
<feature type="compositionally biased region" description="Low complexity" evidence="1">
    <location>
        <begin position="895"/>
        <end position="907"/>
    </location>
</feature>
<feature type="domain" description="BRCT" evidence="2">
    <location>
        <begin position="356"/>
        <end position="434"/>
    </location>
</feature>
<feature type="compositionally biased region" description="Basic and acidic residues" evidence="1">
    <location>
        <begin position="587"/>
        <end position="597"/>
    </location>
</feature>
<dbReference type="Pfam" id="PF12738">
    <property type="entry name" value="PTCB-BRCT"/>
    <property type="match status" value="1"/>
</dbReference>
<feature type="compositionally biased region" description="Basic residues" evidence="1">
    <location>
        <begin position="699"/>
        <end position="711"/>
    </location>
</feature>
<dbReference type="Pfam" id="PF16770">
    <property type="entry name" value="RTT107_BRCT_5"/>
    <property type="match status" value="1"/>
</dbReference>
<feature type="compositionally biased region" description="Basic and acidic residues" evidence="1">
    <location>
        <begin position="872"/>
        <end position="887"/>
    </location>
</feature>
<dbReference type="GO" id="GO:0006302">
    <property type="term" value="P:double-strand break repair"/>
    <property type="evidence" value="ECO:0007669"/>
    <property type="project" value="TreeGrafter"/>
</dbReference>
<feature type="compositionally biased region" description="Basic residues" evidence="1">
    <location>
        <begin position="738"/>
        <end position="748"/>
    </location>
</feature>
<sequence length="1293" mass="139936">MSDATATIFEDVHAYIATALPEAHRKHLITLISERQGHIVDFTDKGLTHYVTDILAPSDSLDHVEPRPGLQFVTPYWVERTIALQTRQDPAFFSPHPTMLFSGVAATSCDLSQSDNEIMAAGISSLGGQWRKAITRDVTHIFSLSGGGGDHPNKFKTAMHFKDLYSMKVLVPHWFDDTVRLGIRNLPTEPYEWPRPRVFEGQAVQTLRQLASSPAEVDESSAARKTRPPSAQKRALYDTIFHDTVDLPNHRPASARIWEGRKIMFGSNLGLSPSQREGHIADVLRAGGEVVEFDTPEEELEKLEEADIYVAQFRSGSAFVKAYKLKKLIGNLHWFWYVRSTGILSRPTDQLLHYPIPKKPIEGFARHVITVTNYSGKDREYIKKMLLMLGVPYTPTMSGNNTAVIAAFRTGEKVKKADDWAVPVVNHLWLEDCFAQWRDLAPALPRYTAFPPGVDFGELLAEDGPRPVLAMLAGMSGGARVGYDQTELDRMEREIDAEDAASPAGPNSQPRAEVLETPKRGILKKPAGAHEDAAATARRLAAERKKRAPDAAATGPYLDVAVALDDDGRLSMDGSELGFGDDDARDDDARMDGDAPHGRPAAANAKGTPRPATPVRGRGRASSAGSRPPSTPGRAKAPATPKSKPRSGARASRADDGDDEENGGPSTPARGRRADKAKATAEDDEDEDGEDEAAGARPLSRKAAMKGKGGRRPADDAVFDTSASARKGTVIRTYGAKSRSRSRSRSRPAVRDEADFVPKGKAAARAVSEDSDAPAKKTPTRTAKTSAKRRLADASDADSDDDAPRGRQSARRPPAHDDDADLEEVATPHRGGLPRRRPSVVLPTLKEVLSASQRHVNAAQRGEPEEGPGLTVKEKASPKESTKESPKRRARPASRARPAAEPASPARAPSPSPPPAPKPKRGRPSAASAASAVSAAAAQGEAGPSRAAADASPVRLTARRSAATKAAQRLHEEVMPDANSFARELRAGHVKGFDEPTQGKGKDKEKGQEKDAAKGRKRLPVDEDDDDEKAPRDAKKRRTDAGVPAKGKGRKSEVPPSDDDEVELVEEPKKRGRPAKAKPEAAASTDASGKGVVIMTTQVTLSDDQTRVLTKLGVKFTTKPAECTHLVAHKIVRTEKFLCAMAVAPHIVSSKWVEACVSKKSIQPEAPFALKDPESEKRYGYKLSEALARAHKGGRKLFEGKTFYVTPKVPVDSKLLKAVVTAGGGQLLTQSPTVRILKGHDERFVISCPADVSIWRPLSEQGYAIYSQELILTGVLKQTLEWDDKALKVPGSF</sequence>
<accession>A0A9P3G7U0</accession>
<dbReference type="Pfam" id="PF16589">
    <property type="entry name" value="BRCT_2"/>
    <property type="match status" value="1"/>
</dbReference>
<feature type="domain" description="BRCT" evidence="2">
    <location>
        <begin position="96"/>
        <end position="180"/>
    </location>
</feature>
<feature type="compositionally biased region" description="Low complexity" evidence="1">
    <location>
        <begin position="924"/>
        <end position="949"/>
    </location>
</feature>
<feature type="compositionally biased region" description="Pro residues" evidence="1">
    <location>
        <begin position="908"/>
        <end position="917"/>
    </location>
</feature>
<name>A0A9P3G7U0_9APHY</name>
<dbReference type="GO" id="GO:0005634">
    <property type="term" value="C:nucleus"/>
    <property type="evidence" value="ECO:0007669"/>
    <property type="project" value="TreeGrafter"/>
</dbReference>
<dbReference type="Proteomes" id="UP000703269">
    <property type="component" value="Unassembled WGS sequence"/>
</dbReference>